<evidence type="ECO:0000313" key="2">
    <source>
        <dbReference type="Proteomes" id="UP000553343"/>
    </source>
</evidence>
<gene>
    <name evidence="1" type="ORF">HXW94_16250</name>
</gene>
<dbReference type="CDD" id="cd11532">
    <property type="entry name" value="NTP-PPase_COG4997"/>
    <property type="match status" value="1"/>
</dbReference>
<accession>A0A850TAT7</accession>
<protein>
    <recommendedName>
        <fullName evidence="3">Phospholipase D-like domain-containing protein</fullName>
    </recommendedName>
</protein>
<dbReference type="AlphaFoldDB" id="A0A850TAT7"/>
<dbReference type="Gene3D" id="3.30.870.10">
    <property type="entry name" value="Endonuclease Chain A"/>
    <property type="match status" value="1"/>
</dbReference>
<dbReference type="Proteomes" id="UP000553343">
    <property type="component" value="Unassembled WGS sequence"/>
</dbReference>
<keyword evidence="2" id="KW-1185">Reference proteome</keyword>
<dbReference type="Gene3D" id="1.10.287.1080">
    <property type="entry name" value="MazG-like"/>
    <property type="match status" value="1"/>
</dbReference>
<dbReference type="SUPFAM" id="SSF56024">
    <property type="entry name" value="Phospholipase D/nuclease"/>
    <property type="match status" value="1"/>
</dbReference>
<sequence length="288" mass="33032">MTEQKSIIYQKLIRDRIPEIIEANGKTAHIREIRGKELWDAVGRKILEEAFELFEEWQKESREDILKESADLLEIVLKALSEYGFTMDDLLRRRQERAVSRGVFEKQLFLDQVGGSGPLDFETFKRPAMVFNPAQQKDLLRIIRSELALSKNVRIASAFYSPGATNLMMAELTRFLEAGGRLKVILSTMGNITRPMYFEHFKENLPDAGLRVFHPPEIPLEKSPPGFHVKTWLFEHHDGKGAFIIGSSNLTKKGLTQNIEWNYFSAGEVNLPFDGKPSVPFFLLILTY</sequence>
<dbReference type="RefSeq" id="WP_178367969.1">
    <property type="nucleotide sequence ID" value="NZ_JACADJ010000082.1"/>
</dbReference>
<evidence type="ECO:0000313" key="1">
    <source>
        <dbReference type="EMBL" id="NWH06515.1"/>
    </source>
</evidence>
<reference evidence="1 2" key="1">
    <citation type="submission" date="2020-06" db="EMBL/GenBank/DDBJ databases">
        <title>High-quality draft genome of sulfate reducer Desulfobacter latus type strain AcrS2 isolated from marine sediment.</title>
        <authorList>
            <person name="Hoppe M."/>
            <person name="Larsen C.K."/>
            <person name="Marshall I.P.G."/>
            <person name="Schramm A."/>
            <person name="Marietou A.G."/>
        </authorList>
    </citation>
    <scope>NUCLEOTIDE SEQUENCE [LARGE SCALE GENOMIC DNA]</scope>
    <source>
        <strain evidence="1 2">AcRS2</strain>
    </source>
</reference>
<dbReference type="SUPFAM" id="SSF101386">
    <property type="entry name" value="all-alpha NTP pyrophosphatases"/>
    <property type="match status" value="1"/>
</dbReference>
<dbReference type="EMBL" id="JACADJ010000082">
    <property type="protein sequence ID" value="NWH06515.1"/>
    <property type="molecule type" value="Genomic_DNA"/>
</dbReference>
<comment type="caution">
    <text evidence="1">The sequence shown here is derived from an EMBL/GenBank/DDBJ whole genome shotgun (WGS) entry which is preliminary data.</text>
</comment>
<proteinExistence type="predicted"/>
<evidence type="ECO:0008006" key="3">
    <source>
        <dbReference type="Google" id="ProtNLM"/>
    </source>
</evidence>
<name>A0A850TAT7_9BACT</name>
<dbReference type="InterPro" id="IPR038735">
    <property type="entry name" value="MSMEG_1276-like_NTP-PPase_dom"/>
</dbReference>
<organism evidence="1 2">
    <name type="scientific">Desulfobacter latus</name>
    <dbReference type="NCBI Taxonomy" id="2292"/>
    <lineage>
        <taxon>Bacteria</taxon>
        <taxon>Pseudomonadati</taxon>
        <taxon>Thermodesulfobacteriota</taxon>
        <taxon>Desulfobacteria</taxon>
        <taxon>Desulfobacterales</taxon>
        <taxon>Desulfobacteraceae</taxon>
        <taxon>Desulfobacter</taxon>
    </lineage>
</organism>